<proteinExistence type="predicted"/>
<dbReference type="InterPro" id="IPR016980">
    <property type="entry name" value="S-AdoMet-dep_MeTrfase_Alr7345"/>
</dbReference>
<evidence type="ECO:0000313" key="2">
    <source>
        <dbReference type="Proteomes" id="UP000218327"/>
    </source>
</evidence>
<evidence type="ECO:0000313" key="1">
    <source>
        <dbReference type="EMBL" id="PCJ26687.1"/>
    </source>
</evidence>
<sequence length="235" mass="26324">MISAQESFLSEENLQQLQQLIDSSGRSDEARARNQYRHPLQTLDFFDVRPELTVVEIWPGGQGGWYRSILQPYIGGTGNYIPITQDSGFPNAPTASMADRVLVFRAHGFMIYEKPTQKYYNAIYQMLKPGGIFGIVDHRGDEAVPQDPNGENGYVNQSHVINLAEEAGFELIAQSEINGNLKDNKGHRNGVYSLPPTLRGSLINRRLRAEMREVGESDRMTLKFINPGLAPGELQ</sequence>
<dbReference type="Gene3D" id="3.40.50.150">
    <property type="entry name" value="Vaccinia Virus protein VP39"/>
    <property type="match status" value="1"/>
</dbReference>
<keyword evidence="1" id="KW-0808">Transferase</keyword>
<protein>
    <submittedName>
        <fullName evidence="1">Methyltransferase</fullName>
    </submittedName>
</protein>
<dbReference type="GO" id="GO:0032259">
    <property type="term" value="P:methylation"/>
    <property type="evidence" value="ECO:0007669"/>
    <property type="project" value="UniProtKB-KW"/>
</dbReference>
<dbReference type="EMBL" id="NVVJ01000010">
    <property type="protein sequence ID" value="PCJ26687.1"/>
    <property type="molecule type" value="Genomic_DNA"/>
</dbReference>
<dbReference type="Proteomes" id="UP000218327">
    <property type="component" value="Unassembled WGS sequence"/>
</dbReference>
<name>A0A2A5B547_9GAMM</name>
<dbReference type="InterPro" id="IPR029063">
    <property type="entry name" value="SAM-dependent_MTases_sf"/>
</dbReference>
<reference evidence="2" key="1">
    <citation type="submission" date="2017-08" db="EMBL/GenBank/DDBJ databases">
        <title>A dynamic microbial community with high functional redundancy inhabits the cold, oxic subseafloor aquifer.</title>
        <authorList>
            <person name="Tully B.J."/>
            <person name="Wheat C.G."/>
            <person name="Glazer B.T."/>
            <person name="Huber J.A."/>
        </authorList>
    </citation>
    <scope>NUCLEOTIDE SEQUENCE [LARGE SCALE GENOMIC DNA]</scope>
</reference>
<keyword evidence="1" id="KW-0489">Methyltransferase</keyword>
<dbReference type="AlphaFoldDB" id="A0A2A5B547"/>
<dbReference type="SUPFAM" id="SSF53335">
    <property type="entry name" value="S-adenosyl-L-methionine-dependent methyltransferases"/>
    <property type="match status" value="1"/>
</dbReference>
<comment type="caution">
    <text evidence="1">The sequence shown here is derived from an EMBL/GenBank/DDBJ whole genome shotgun (WGS) entry which is preliminary data.</text>
</comment>
<dbReference type="GO" id="GO:0008168">
    <property type="term" value="F:methyltransferase activity"/>
    <property type="evidence" value="ECO:0007669"/>
    <property type="project" value="UniProtKB-KW"/>
</dbReference>
<accession>A0A2A5B547</accession>
<gene>
    <name evidence="1" type="ORF">COA96_04640</name>
</gene>
<dbReference type="PIRSF" id="PIRSF031679">
    <property type="entry name" value="Mtase_Alr7345_prd"/>
    <property type="match status" value="1"/>
</dbReference>
<organism evidence="1 2">
    <name type="scientific">SAR86 cluster bacterium</name>
    <dbReference type="NCBI Taxonomy" id="2030880"/>
    <lineage>
        <taxon>Bacteria</taxon>
        <taxon>Pseudomonadati</taxon>
        <taxon>Pseudomonadota</taxon>
        <taxon>Gammaproteobacteria</taxon>
        <taxon>SAR86 cluster</taxon>
    </lineage>
</organism>